<reference evidence="1 2" key="1">
    <citation type="journal article" date="2021" name="Pathogens">
        <title>Isolation and Characterization of Kingella bonacorsii sp. nov., A Novel Kingella Species Detected in a Stable Periodontitis Subject.</title>
        <authorList>
            <person name="Antezack A."/>
            <person name="Boxberger M."/>
            <person name="Rolland C."/>
            <person name="Monnet-Corti V."/>
            <person name="La Scola B."/>
        </authorList>
    </citation>
    <scope>NUCLEOTIDE SEQUENCE [LARGE SCALE GENOMIC DNA]</scope>
    <source>
        <strain evidence="1 2">Marseille-Q4569</strain>
    </source>
</reference>
<accession>A0ABS1BTI1</accession>
<gene>
    <name evidence="1" type="ORF">JDW22_08465</name>
</gene>
<dbReference type="Proteomes" id="UP000614058">
    <property type="component" value="Unassembled WGS sequence"/>
</dbReference>
<evidence type="ECO:0000313" key="2">
    <source>
        <dbReference type="Proteomes" id="UP000614058"/>
    </source>
</evidence>
<proteinExistence type="predicted"/>
<comment type="caution">
    <text evidence="1">The sequence shown here is derived from an EMBL/GenBank/DDBJ whole genome shotgun (WGS) entry which is preliminary data.</text>
</comment>
<protein>
    <submittedName>
        <fullName evidence="1">Uncharacterized protein</fullName>
    </submittedName>
</protein>
<sequence>MERRRLAAQWRITQGMTGLPSCRRAADAPSVKISGCLIGWAKASA</sequence>
<dbReference type="EMBL" id="JAEHNZ010000002">
    <property type="protein sequence ID" value="MBK0396604.1"/>
    <property type="molecule type" value="Genomic_DNA"/>
</dbReference>
<dbReference type="RefSeq" id="WP_200522652.1">
    <property type="nucleotide sequence ID" value="NZ_JAEHNZ010000002.1"/>
</dbReference>
<evidence type="ECO:0000313" key="1">
    <source>
        <dbReference type="EMBL" id="MBK0396604.1"/>
    </source>
</evidence>
<name>A0ABS1BTI1_9NEIS</name>
<keyword evidence="2" id="KW-1185">Reference proteome</keyword>
<organism evidence="1 2">
    <name type="scientific">Kingella bonacorsii</name>
    <dbReference type="NCBI Taxonomy" id="2796361"/>
    <lineage>
        <taxon>Bacteria</taxon>
        <taxon>Pseudomonadati</taxon>
        <taxon>Pseudomonadota</taxon>
        <taxon>Betaproteobacteria</taxon>
        <taxon>Neisseriales</taxon>
        <taxon>Neisseriaceae</taxon>
        <taxon>Kingella</taxon>
    </lineage>
</organism>